<dbReference type="InterPro" id="IPR035979">
    <property type="entry name" value="RBD_domain_sf"/>
</dbReference>
<keyword evidence="5" id="KW-1185">Reference proteome</keyword>
<feature type="region of interest" description="Disordered" evidence="2">
    <location>
        <begin position="1"/>
        <end position="62"/>
    </location>
</feature>
<dbReference type="InterPro" id="IPR036621">
    <property type="entry name" value="Anticodon-bd_dom_sf"/>
</dbReference>
<dbReference type="Gene3D" id="3.30.70.330">
    <property type="match status" value="1"/>
</dbReference>
<evidence type="ECO:0000256" key="2">
    <source>
        <dbReference type="SAM" id="MobiDB-lite"/>
    </source>
</evidence>
<keyword evidence="1" id="KW-0694">RNA-binding</keyword>
<dbReference type="OrthoDB" id="10044938at2759"/>
<dbReference type="InterPro" id="IPR000504">
    <property type="entry name" value="RRM_dom"/>
</dbReference>
<dbReference type="SUPFAM" id="SSF52954">
    <property type="entry name" value="Class II aaRS ABD-related"/>
    <property type="match status" value="1"/>
</dbReference>
<feature type="compositionally biased region" description="Basic and acidic residues" evidence="2">
    <location>
        <begin position="267"/>
        <end position="290"/>
    </location>
</feature>
<evidence type="ECO:0000256" key="1">
    <source>
        <dbReference type="PROSITE-ProRule" id="PRU00176"/>
    </source>
</evidence>
<feature type="compositionally biased region" description="Polar residues" evidence="2">
    <location>
        <begin position="48"/>
        <end position="62"/>
    </location>
</feature>
<proteinExistence type="predicted"/>
<evidence type="ECO:0000313" key="4">
    <source>
        <dbReference type="EMBL" id="OLL24298.1"/>
    </source>
</evidence>
<sequence length="527" mass="58980">MASPSSSPLATAQVDVNSPEPGPAGQLSFLQSLPEILAQAKNADPETKSPTPAQSLPSNSNCVNPNVDLQTLLASLNNKPPADIPPIVAVDNSANQFSPRSQQPVAVPPSLTPDEEQLYQKFLDDERRVMQNLTPDTFPQGSRLFIGNLPTEKVSKRELFRIFHKHGRLAQISLKQAYGFVQFHTADTCMAAIRAEQGVVIGGRKMRKICLRYKLKILDLEVSKPQKRGAAHEDRRNPRRSRSPEGRQNRGRGRGYNHNSEFNNSRGRYDEVPHDRRGREEYSRVRERSPGRFRSPSPVRRGPPSDEFPLPRRFGPEVPECQIIVIEEVDRAYIWHIEKGLRDNQFRVDTLFLSPRLPVQVVVRQMIVEGVNAVIFIDRQLQAHNKVSVQIFDRKASHSDVRFEEYANIDIPIAIELLVRLKFAGSNFPSQTSQPIFQAPTPLLNTANPNFANLIGSLDPNTLTKVLGALSQPSSQPATQQYKTPAAPTNTSNIAALLSQQPIPQSSQPQANQQVQNIMDQLARLRR</sequence>
<comment type="caution">
    <text evidence="4">The sequence shown here is derived from an EMBL/GenBank/DDBJ whole genome shotgun (WGS) entry which is preliminary data.</text>
</comment>
<dbReference type="GO" id="GO:0003723">
    <property type="term" value="F:RNA binding"/>
    <property type="evidence" value="ECO:0007669"/>
    <property type="project" value="UniProtKB-UniRule"/>
</dbReference>
<dbReference type="SMART" id="SM00360">
    <property type="entry name" value="RRM"/>
    <property type="match status" value="1"/>
</dbReference>
<dbReference type="STRING" id="1198029.A0A1U7LNU1"/>
<feature type="region of interest" description="Disordered" evidence="2">
    <location>
        <begin position="225"/>
        <end position="312"/>
    </location>
</feature>
<dbReference type="PANTHER" id="PTHR23295">
    <property type="entry name" value="NUCLEAR RECEPTOR COACTIVATOR 5-RELATED"/>
    <property type="match status" value="1"/>
</dbReference>
<dbReference type="AlphaFoldDB" id="A0A1U7LNU1"/>
<accession>A0A1U7LNU1</accession>
<dbReference type="SUPFAM" id="SSF54928">
    <property type="entry name" value="RNA-binding domain, RBD"/>
    <property type="match status" value="1"/>
</dbReference>
<reference evidence="4 5" key="1">
    <citation type="submission" date="2016-04" db="EMBL/GenBank/DDBJ databases">
        <title>Evolutionary innovation and constraint leading to complex multicellularity in the Ascomycota.</title>
        <authorList>
            <person name="Cisse O."/>
            <person name="Nguyen A."/>
            <person name="Hewitt D.A."/>
            <person name="Jedd G."/>
            <person name="Stajich J.E."/>
        </authorList>
    </citation>
    <scope>NUCLEOTIDE SEQUENCE [LARGE SCALE GENOMIC DNA]</scope>
    <source>
        <strain evidence="4 5">DAH-3</strain>
    </source>
</reference>
<dbReference type="InterPro" id="IPR052600">
    <property type="entry name" value="Nuc_rcpt_coact/corep"/>
</dbReference>
<protein>
    <submittedName>
        <fullName evidence="4">Putative RNA-binding protein</fullName>
    </submittedName>
</protein>
<dbReference type="InterPro" id="IPR012677">
    <property type="entry name" value="Nucleotide-bd_a/b_plait_sf"/>
</dbReference>
<feature type="compositionally biased region" description="Polar residues" evidence="2">
    <location>
        <begin position="1"/>
        <end position="16"/>
    </location>
</feature>
<dbReference type="PROSITE" id="PS50102">
    <property type="entry name" value="RRM"/>
    <property type="match status" value="1"/>
</dbReference>
<name>A0A1U7LNU1_NEOID</name>
<organism evidence="4 5">
    <name type="scientific">Neolecta irregularis (strain DAH-3)</name>
    <dbReference type="NCBI Taxonomy" id="1198029"/>
    <lineage>
        <taxon>Eukaryota</taxon>
        <taxon>Fungi</taxon>
        <taxon>Dikarya</taxon>
        <taxon>Ascomycota</taxon>
        <taxon>Taphrinomycotina</taxon>
        <taxon>Neolectales</taxon>
        <taxon>Neolectaceae</taxon>
        <taxon>Neolecta</taxon>
    </lineage>
</organism>
<dbReference type="Proteomes" id="UP000186594">
    <property type="component" value="Unassembled WGS sequence"/>
</dbReference>
<feature type="compositionally biased region" description="Basic and acidic residues" evidence="2">
    <location>
        <begin position="225"/>
        <end position="248"/>
    </location>
</feature>
<dbReference type="Pfam" id="PF00076">
    <property type="entry name" value="RRM_1"/>
    <property type="match status" value="1"/>
</dbReference>
<gene>
    <name evidence="4" type="ORF">NEOLI_003598</name>
</gene>
<dbReference type="EMBL" id="LXFE01000886">
    <property type="protein sequence ID" value="OLL24298.1"/>
    <property type="molecule type" value="Genomic_DNA"/>
</dbReference>
<dbReference type="Gene3D" id="3.40.50.800">
    <property type="entry name" value="Anticodon-binding domain"/>
    <property type="match status" value="1"/>
</dbReference>
<dbReference type="OMA" id="YDEYDMI"/>
<feature type="domain" description="RRM" evidence="3">
    <location>
        <begin position="142"/>
        <end position="207"/>
    </location>
</feature>
<feature type="compositionally biased region" description="Polar residues" evidence="2">
    <location>
        <begin position="257"/>
        <end position="266"/>
    </location>
</feature>
<dbReference type="PANTHER" id="PTHR23295:SF6">
    <property type="entry name" value="NEOSIN, ISOFORM A"/>
    <property type="match status" value="1"/>
</dbReference>
<feature type="compositionally biased region" description="Low complexity" evidence="2">
    <location>
        <begin position="292"/>
        <end position="302"/>
    </location>
</feature>
<evidence type="ECO:0000259" key="3">
    <source>
        <dbReference type="PROSITE" id="PS50102"/>
    </source>
</evidence>
<evidence type="ECO:0000313" key="5">
    <source>
        <dbReference type="Proteomes" id="UP000186594"/>
    </source>
</evidence>